<dbReference type="Proteomes" id="UP000426424">
    <property type="component" value="Chromosome"/>
</dbReference>
<dbReference type="InterPro" id="IPR012340">
    <property type="entry name" value="NA-bd_OB-fold"/>
</dbReference>
<organism evidence="2 3">
    <name type="scientific">Thermochromatium tepidum ATCC 43061</name>
    <dbReference type="NCBI Taxonomy" id="316276"/>
    <lineage>
        <taxon>Bacteria</taxon>
        <taxon>Pseudomonadati</taxon>
        <taxon>Pseudomonadota</taxon>
        <taxon>Gammaproteobacteria</taxon>
        <taxon>Chromatiales</taxon>
        <taxon>Chromatiaceae</taxon>
        <taxon>Thermochromatium</taxon>
    </lineage>
</organism>
<name>A0A6I6EGY2_THETI</name>
<accession>A0A6I6EGY2</accession>
<dbReference type="PANTHER" id="PTHR23355">
    <property type="entry name" value="RIBONUCLEASE"/>
    <property type="match status" value="1"/>
</dbReference>
<dbReference type="EMBL" id="CP039268">
    <property type="protein sequence ID" value="QGU32567.1"/>
    <property type="molecule type" value="Genomic_DNA"/>
</dbReference>
<dbReference type="GO" id="GO:0000932">
    <property type="term" value="C:P-body"/>
    <property type="evidence" value="ECO:0007669"/>
    <property type="project" value="TreeGrafter"/>
</dbReference>
<dbReference type="GO" id="GO:0000175">
    <property type="term" value="F:3'-5'-RNA exonuclease activity"/>
    <property type="evidence" value="ECO:0007669"/>
    <property type="project" value="TreeGrafter"/>
</dbReference>
<dbReference type="Gene3D" id="1.10.10.10">
    <property type="entry name" value="Winged helix-like DNA-binding domain superfamily/Winged helix DNA-binding domain"/>
    <property type="match status" value="1"/>
</dbReference>
<proteinExistence type="predicted"/>
<dbReference type="RefSeq" id="WP_153974763.1">
    <property type="nucleotide sequence ID" value="NZ_CP039268.1"/>
</dbReference>
<dbReference type="InterPro" id="IPR036388">
    <property type="entry name" value="WH-like_DNA-bd_sf"/>
</dbReference>
<dbReference type="KEGG" id="ttp:E6P07_05940"/>
<dbReference type="AlphaFoldDB" id="A0A6I6EGY2"/>
<dbReference type="Gene3D" id="2.40.50.140">
    <property type="entry name" value="Nucleic acid-binding proteins"/>
    <property type="match status" value="1"/>
</dbReference>
<dbReference type="InterPro" id="IPR001900">
    <property type="entry name" value="RNase_II/R"/>
</dbReference>
<feature type="domain" description="RNB" evidence="1">
    <location>
        <begin position="232"/>
        <end position="504"/>
    </location>
</feature>
<gene>
    <name evidence="2" type="ORF">E6P07_05940</name>
</gene>
<dbReference type="SMART" id="SM00955">
    <property type="entry name" value="RNB"/>
    <property type="match status" value="1"/>
</dbReference>
<reference evidence="2 3" key="1">
    <citation type="submission" date="2019-12" db="EMBL/GenBank/DDBJ databases">
        <title>The complete genome of the thermophilic, anoxygenic phototrophic gammaproteobacterium Thermochromatium tepidum.</title>
        <authorList>
            <person name="Sattley W.M."/>
            <person name="Swingley W.D."/>
            <person name="Burchell B.M."/>
            <person name="Gurbani S.A."/>
            <person name="Kujawa C.M."/>
            <person name="Nuccio D.A."/>
            <person name="Schladweiler J."/>
            <person name="Shaffer K.N."/>
            <person name="Stokes L.M."/>
            <person name="Touchman J.W."/>
            <person name="Blankenship R.E."/>
            <person name="Madigan M.T."/>
        </authorList>
    </citation>
    <scope>NUCLEOTIDE SEQUENCE [LARGE SCALE GENOMIC DNA]</scope>
    <source>
        <strain evidence="2 3">ATCC 43061</strain>
    </source>
</reference>
<dbReference type="InterPro" id="IPR056404">
    <property type="entry name" value="HTH_RNase_II"/>
</dbReference>
<dbReference type="OrthoDB" id="9764149at2"/>
<keyword evidence="3" id="KW-1185">Reference proteome</keyword>
<dbReference type="InterPro" id="IPR050180">
    <property type="entry name" value="RNR_Ribonuclease"/>
</dbReference>
<dbReference type="Pfam" id="PF23161">
    <property type="entry name" value="HTH_RNase_II"/>
    <property type="match status" value="1"/>
</dbReference>
<dbReference type="GO" id="GO:0006402">
    <property type="term" value="P:mRNA catabolic process"/>
    <property type="evidence" value="ECO:0007669"/>
    <property type="project" value="TreeGrafter"/>
</dbReference>
<evidence type="ECO:0000313" key="3">
    <source>
        <dbReference type="Proteomes" id="UP000426424"/>
    </source>
</evidence>
<evidence type="ECO:0000259" key="1">
    <source>
        <dbReference type="SMART" id="SM00955"/>
    </source>
</evidence>
<dbReference type="InterPro" id="IPR040596">
    <property type="entry name" value="RNase_II_C_S1"/>
</dbReference>
<sequence>MPTHQVTPPLDSLVLYKAKPARVAALGEKIEIELEGGQTKRVRPKDIELLHPGPLHRLSELVPLEGEWNAAWELLEGGETTLRELAELAFDAYTPASAWAVWQQVTKGLAFVGTPESIQVRPRALVEREQAERAAKEAAERDWRAFLERMAAARPAPEDAPRLSEVERLALGQSEHSPILEALGHPQTPEAAHRALIQVGYWPERYNPHPRRCGAPMDDIDLPVPDLEEESRLDLTHLPAYAIDEAGNQDPDDALSLDGDRLWIHVADVGALVTPDSALEREARARGANLYLPEGVVNMLPGRVTERLGLGLQEVSPALSFALRCDADGEIHDIEIHRTWVRVTRLSYEAVEQRLNEEPFATLCALTDRFRARRLAQGASRLALPEVSVRVEDGQVNIRPLPRLRSRELVTDAMLMAGVAAARFCLDRAIPIPFAVQPPPDTGEEGTDLASMYARRRGFKPTRLVLEPDRHASLGLEHYTRATSPLRRYSDLLVHQQIRAWLDGAPLLDRAQVLERIGAAEQASIVVRRGERLSNQHWKLVYLKENPGWRGQGVVVALEERRAVILVPDLALEARIRVRDTVTLNQTLRIAVSEIDLPELSVSFRTLG</sequence>
<dbReference type="PANTHER" id="PTHR23355:SF42">
    <property type="entry name" value="RIBONUCLEASE II, CHLOROPLASTIC_MITOCHONDRIAL"/>
    <property type="match status" value="1"/>
</dbReference>
<protein>
    <submittedName>
        <fullName evidence="2">RNB domain-containing ribonuclease</fullName>
    </submittedName>
</protein>
<dbReference type="Pfam" id="PF00773">
    <property type="entry name" value="RNB"/>
    <property type="match status" value="2"/>
</dbReference>
<dbReference type="SUPFAM" id="SSF50249">
    <property type="entry name" value="Nucleic acid-binding proteins"/>
    <property type="match status" value="2"/>
</dbReference>
<dbReference type="GO" id="GO:0003723">
    <property type="term" value="F:RNA binding"/>
    <property type="evidence" value="ECO:0007669"/>
    <property type="project" value="InterPro"/>
</dbReference>
<dbReference type="Pfam" id="PF18614">
    <property type="entry name" value="RNase_II_C_S1"/>
    <property type="match status" value="1"/>
</dbReference>
<evidence type="ECO:0000313" key="2">
    <source>
        <dbReference type="EMBL" id="QGU32567.1"/>
    </source>
</evidence>